<keyword evidence="3" id="KW-0813">Transport</keyword>
<accession>A0A8J1XY49</accession>
<dbReference type="OrthoDB" id="45365at2759"/>
<dbReference type="InterPro" id="IPR036871">
    <property type="entry name" value="PX_dom_sf"/>
</dbReference>
<dbReference type="GO" id="GO:0031901">
    <property type="term" value="C:early endosome membrane"/>
    <property type="evidence" value="ECO:0007669"/>
    <property type="project" value="TreeGrafter"/>
</dbReference>
<keyword evidence="4" id="KW-0653">Protein transport</keyword>
<dbReference type="Gene3D" id="1.10.238.10">
    <property type="entry name" value="EF-hand"/>
    <property type="match status" value="1"/>
</dbReference>
<dbReference type="SMART" id="SM00312">
    <property type="entry name" value="PX"/>
    <property type="match status" value="1"/>
</dbReference>
<name>A0A8J1XY49_OWEFU</name>
<evidence type="ECO:0000256" key="4">
    <source>
        <dbReference type="ARBA" id="ARBA00022927"/>
    </source>
</evidence>
<comment type="subcellular location">
    <subcellularLocation>
        <location evidence="1">Membrane</location>
        <topology evidence="1">Peripheral membrane protein</topology>
        <orientation evidence="1">Cytoplasmic side</orientation>
    </subcellularLocation>
</comment>
<evidence type="ECO:0000256" key="3">
    <source>
        <dbReference type="ARBA" id="ARBA00022448"/>
    </source>
</evidence>
<reference evidence="6" key="1">
    <citation type="submission" date="2022-03" db="EMBL/GenBank/DDBJ databases">
        <authorList>
            <person name="Martin C."/>
        </authorList>
    </citation>
    <scope>NUCLEOTIDE SEQUENCE</scope>
</reference>
<evidence type="ECO:0000256" key="1">
    <source>
        <dbReference type="ARBA" id="ARBA00004287"/>
    </source>
</evidence>
<dbReference type="SUPFAM" id="SSF47473">
    <property type="entry name" value="EF-hand"/>
    <property type="match status" value="1"/>
</dbReference>
<dbReference type="Pfam" id="PF12763">
    <property type="entry name" value="EH"/>
    <property type="match status" value="1"/>
</dbReference>
<protein>
    <submittedName>
        <fullName evidence="6">Uncharacterized protein</fullName>
    </submittedName>
</protein>
<evidence type="ECO:0000256" key="5">
    <source>
        <dbReference type="ARBA" id="ARBA00023136"/>
    </source>
</evidence>
<dbReference type="PROSITE" id="PS50195">
    <property type="entry name" value="PX"/>
    <property type="match status" value="1"/>
</dbReference>
<keyword evidence="7" id="KW-1185">Reference proteome</keyword>
<dbReference type="CDD" id="cd07597">
    <property type="entry name" value="BAR_SNX8"/>
    <property type="match status" value="1"/>
</dbReference>
<dbReference type="PROSITE" id="PS50031">
    <property type="entry name" value="EH"/>
    <property type="match status" value="1"/>
</dbReference>
<dbReference type="InterPro" id="IPR045734">
    <property type="entry name" value="Snx8_BAR_dom"/>
</dbReference>
<dbReference type="GO" id="GO:0005829">
    <property type="term" value="C:cytosol"/>
    <property type="evidence" value="ECO:0007669"/>
    <property type="project" value="GOC"/>
</dbReference>
<dbReference type="GO" id="GO:0006886">
    <property type="term" value="P:intracellular protein transport"/>
    <property type="evidence" value="ECO:0007669"/>
    <property type="project" value="TreeGrafter"/>
</dbReference>
<sequence length="562" mass="64279">CFKMATDLIGGSVPPLYREVYEIVSPNQENVDHETFVKILKKSGLPQATLAQIWDAVGSKQGGLTRTGLYKALALTALAQQGKPVNDKILETFSDQELPKPSLGEISDLKSLSIQVRREKMPDLLGYSFTELQNLDNIKVELVPEKKGLILKHIEYEVTSSKFRSTVLRRYSDFVAYQELLLLRFPYRLIPKLPPKKVGPDREFIEARKKSLRRFLSLIARHPVISEDKLHRFFLTFTGSDFQHKLRETFKGQPDEFMTTNLTTKPKDMQHKLRDSFRGYPDEFVTTDHGRSAKDMVPVDTQLQFGNSKQHLRILFDSITKLKEVAERMVLYTQGFASDMLKFGKELSILAADQTPISMWATGNNTTWYHLKKGFKVLSIEYATLSDKSSTQSKREDDAVVERLNLFLDMLSSYRELCDRHEKGVLNDHQRAIAKMGQYKKKKMSATIQGAQESHTVEQLEGRILEQESQIMNMENRNYFSLHCLQMETQLIHANLDLLFTAIESMVFEEAKGHLELSQTWEQIKPIVCQLLPADARNSNNNTSPRMSPLASPTLEKPGITI</sequence>
<dbReference type="Proteomes" id="UP000749559">
    <property type="component" value="Unassembled WGS sequence"/>
</dbReference>
<dbReference type="InterPro" id="IPR001683">
    <property type="entry name" value="PX_dom"/>
</dbReference>
<dbReference type="InterPro" id="IPR035704">
    <property type="entry name" value="SNX8/Mvp1_PX"/>
</dbReference>
<comment type="caution">
    <text evidence="6">The sequence shown here is derived from an EMBL/GenBank/DDBJ whole genome shotgun (WGS) entry which is preliminary data.</text>
</comment>
<comment type="similarity">
    <text evidence="2">Belongs to the sorting nexin family.</text>
</comment>
<dbReference type="InterPro" id="IPR011992">
    <property type="entry name" value="EF-hand-dom_pair"/>
</dbReference>
<dbReference type="Gene3D" id="1.20.1270.60">
    <property type="entry name" value="Arfaptin homology (AH) domain/BAR domain"/>
    <property type="match status" value="1"/>
</dbReference>
<dbReference type="Gene3D" id="3.30.1520.10">
    <property type="entry name" value="Phox-like domain"/>
    <property type="match status" value="1"/>
</dbReference>
<evidence type="ECO:0000313" key="7">
    <source>
        <dbReference type="Proteomes" id="UP000749559"/>
    </source>
</evidence>
<dbReference type="AlphaFoldDB" id="A0A8J1XY49"/>
<dbReference type="EMBL" id="CAIIXF020000009">
    <property type="protein sequence ID" value="CAH1794266.1"/>
    <property type="molecule type" value="Genomic_DNA"/>
</dbReference>
<dbReference type="InterPro" id="IPR000261">
    <property type="entry name" value="EH_dom"/>
</dbReference>
<dbReference type="PANTHER" id="PTHR46571:SF1">
    <property type="entry name" value="SORTING NEXIN-8"/>
    <property type="match status" value="1"/>
</dbReference>
<evidence type="ECO:0000256" key="2">
    <source>
        <dbReference type="ARBA" id="ARBA00010883"/>
    </source>
</evidence>
<dbReference type="GO" id="GO:0034498">
    <property type="term" value="P:early endosome to Golgi transport"/>
    <property type="evidence" value="ECO:0007669"/>
    <property type="project" value="TreeGrafter"/>
</dbReference>
<dbReference type="Pfam" id="PF00787">
    <property type="entry name" value="PX"/>
    <property type="match status" value="1"/>
</dbReference>
<organism evidence="6 7">
    <name type="scientific">Owenia fusiformis</name>
    <name type="common">Polychaete worm</name>
    <dbReference type="NCBI Taxonomy" id="6347"/>
    <lineage>
        <taxon>Eukaryota</taxon>
        <taxon>Metazoa</taxon>
        <taxon>Spiralia</taxon>
        <taxon>Lophotrochozoa</taxon>
        <taxon>Annelida</taxon>
        <taxon>Polychaeta</taxon>
        <taxon>Sedentaria</taxon>
        <taxon>Canalipalpata</taxon>
        <taxon>Sabellida</taxon>
        <taxon>Oweniida</taxon>
        <taxon>Oweniidae</taxon>
        <taxon>Owenia</taxon>
    </lineage>
</organism>
<dbReference type="Pfam" id="PF19566">
    <property type="entry name" value="Snx8_BAR_dom"/>
    <property type="match status" value="1"/>
</dbReference>
<dbReference type="CDD" id="cd06866">
    <property type="entry name" value="PX_SNX8_Mvp1p_like"/>
    <property type="match status" value="1"/>
</dbReference>
<dbReference type="PANTHER" id="PTHR46571">
    <property type="entry name" value="SORTING NEXIN-8"/>
    <property type="match status" value="1"/>
</dbReference>
<dbReference type="SUPFAM" id="SSF64268">
    <property type="entry name" value="PX domain"/>
    <property type="match status" value="1"/>
</dbReference>
<keyword evidence="5" id="KW-0472">Membrane</keyword>
<evidence type="ECO:0000313" key="6">
    <source>
        <dbReference type="EMBL" id="CAH1794266.1"/>
    </source>
</evidence>
<proteinExistence type="inferred from homology"/>
<dbReference type="InterPro" id="IPR028662">
    <property type="entry name" value="SNX8/Mvp1"/>
</dbReference>
<feature type="non-terminal residue" evidence="6">
    <location>
        <position position="1"/>
    </location>
</feature>
<gene>
    <name evidence="6" type="ORF">OFUS_LOCUS19000</name>
</gene>
<dbReference type="InterPro" id="IPR027267">
    <property type="entry name" value="AH/BAR_dom_sf"/>
</dbReference>
<dbReference type="GO" id="GO:0035091">
    <property type="term" value="F:phosphatidylinositol binding"/>
    <property type="evidence" value="ECO:0007669"/>
    <property type="project" value="InterPro"/>
</dbReference>